<protein>
    <recommendedName>
        <fullName evidence="2">Cupin domain-containing protein</fullName>
    </recommendedName>
</protein>
<dbReference type="Gene3D" id="3.40.50.1000">
    <property type="entry name" value="HAD superfamily/HAD-like"/>
    <property type="match status" value="1"/>
</dbReference>
<evidence type="ECO:0008006" key="2">
    <source>
        <dbReference type="Google" id="ProtNLM"/>
    </source>
</evidence>
<evidence type="ECO:0000313" key="1">
    <source>
        <dbReference type="EMBL" id="QHS87815.1"/>
    </source>
</evidence>
<dbReference type="InterPro" id="IPR023214">
    <property type="entry name" value="HAD_sf"/>
</dbReference>
<dbReference type="Gene3D" id="2.60.120.10">
    <property type="entry name" value="Jelly Rolls"/>
    <property type="match status" value="1"/>
</dbReference>
<dbReference type="AlphaFoldDB" id="A0A6C0B6D9"/>
<proteinExistence type="predicted"/>
<dbReference type="InterPro" id="IPR011051">
    <property type="entry name" value="RmlC_Cupin_sf"/>
</dbReference>
<organism evidence="1">
    <name type="scientific">viral metagenome</name>
    <dbReference type="NCBI Taxonomy" id="1070528"/>
    <lineage>
        <taxon>unclassified sequences</taxon>
        <taxon>metagenomes</taxon>
        <taxon>organismal metagenomes</taxon>
    </lineage>
</organism>
<name>A0A6C0B6D9_9ZZZZ</name>
<dbReference type="SUPFAM" id="SSF56784">
    <property type="entry name" value="HAD-like"/>
    <property type="match status" value="1"/>
</dbReference>
<sequence length="222" mass="26036">MKKYFIDLDNTLCVTSNSEYEFSQPIIERIQLVNKLKLEGNHITIWTARGTTSGIDHKNLTLKQLNEWRIQYDELIMGKPNYDVYLDDKSFNIDAFYPVPKIGDKSKKITSEIVEKGWGKEIIFVNNPEYCGKILCFNKGKKFSMHYHVQKKETWYVAKGRFILNWIETENGINYSEYLEVGDVITNERGEPHQLVALEDSEIFEVSTRHYDEDSFRVKKGD</sequence>
<reference evidence="1" key="1">
    <citation type="journal article" date="2020" name="Nature">
        <title>Giant virus diversity and host interactions through global metagenomics.</title>
        <authorList>
            <person name="Schulz F."/>
            <person name="Roux S."/>
            <person name="Paez-Espino D."/>
            <person name="Jungbluth S."/>
            <person name="Walsh D.A."/>
            <person name="Denef V.J."/>
            <person name="McMahon K.D."/>
            <person name="Konstantinidis K.T."/>
            <person name="Eloe-Fadrosh E.A."/>
            <person name="Kyrpides N.C."/>
            <person name="Woyke T."/>
        </authorList>
    </citation>
    <scope>NUCLEOTIDE SEQUENCE</scope>
    <source>
        <strain evidence="1">GVMAG-M-3300010158-13</strain>
    </source>
</reference>
<dbReference type="InterPro" id="IPR014710">
    <property type="entry name" value="RmlC-like_jellyroll"/>
</dbReference>
<dbReference type="InterPro" id="IPR036412">
    <property type="entry name" value="HAD-like_sf"/>
</dbReference>
<dbReference type="SUPFAM" id="SSF51182">
    <property type="entry name" value="RmlC-like cupins"/>
    <property type="match status" value="1"/>
</dbReference>
<dbReference type="EMBL" id="MN739088">
    <property type="protein sequence ID" value="QHS87815.1"/>
    <property type="molecule type" value="Genomic_DNA"/>
</dbReference>
<accession>A0A6C0B6D9</accession>